<dbReference type="Pfam" id="PF00132">
    <property type="entry name" value="Hexapep"/>
    <property type="match status" value="1"/>
</dbReference>
<dbReference type="InterPro" id="IPR001451">
    <property type="entry name" value="Hexapep"/>
</dbReference>
<dbReference type="Proteomes" id="UP001055437">
    <property type="component" value="Chromosome"/>
</dbReference>
<dbReference type="Gene3D" id="2.160.10.10">
    <property type="entry name" value="Hexapeptide repeat proteins"/>
    <property type="match status" value="1"/>
</dbReference>
<organism evidence="4 6">
    <name type="scientific">Clostridium septicum</name>
    <dbReference type="NCBI Taxonomy" id="1504"/>
    <lineage>
        <taxon>Bacteria</taxon>
        <taxon>Bacillati</taxon>
        <taxon>Bacillota</taxon>
        <taxon>Clostridia</taxon>
        <taxon>Eubacteriales</taxon>
        <taxon>Clostridiaceae</taxon>
        <taxon>Clostridium</taxon>
    </lineage>
</organism>
<dbReference type="KEGG" id="csep:CP523_05050"/>
<dbReference type="GO" id="GO:0009001">
    <property type="term" value="F:serine O-acetyltransferase activity"/>
    <property type="evidence" value="ECO:0007669"/>
    <property type="project" value="InterPro"/>
</dbReference>
<evidence type="ECO:0000313" key="6">
    <source>
        <dbReference type="Proteomes" id="UP000280586"/>
    </source>
</evidence>
<evidence type="ECO:0000256" key="2">
    <source>
        <dbReference type="ARBA" id="ARBA00022679"/>
    </source>
</evidence>
<evidence type="ECO:0000313" key="4">
    <source>
        <dbReference type="EMBL" id="AYE33886.1"/>
    </source>
</evidence>
<reference evidence="4 6" key="1">
    <citation type="submission" date="2017-09" db="EMBL/GenBank/DDBJ databases">
        <authorList>
            <person name="Thomas P."/>
            <person name="Seyboldt C."/>
        </authorList>
    </citation>
    <scope>NUCLEOTIDE SEQUENCE [LARGE SCALE GENOMIC DNA]</scope>
    <source>
        <strain evidence="4 6">DSM 7534</strain>
    </source>
</reference>
<sequence length="146" mass="15323">MDIYKLYSISRKLYEKKIPIIPKLIKGLIRIVFSCVIPFTAKIGEGTKIGYQGLGVVIHSNSIIGTNCAISQGVTIGGTSKKKGVPIIGNNVYIGAGAKIIGPITIGDNVVVGANAVVLKDVPSGCVVVGIPAKIIKTNILMSDYK</sequence>
<dbReference type="Proteomes" id="UP000280586">
    <property type="component" value="Chromosome"/>
</dbReference>
<gene>
    <name evidence="4" type="ORF">CP523_05050</name>
    <name evidence="5" type="ORF">NH397_13305</name>
</gene>
<evidence type="ECO:0000313" key="7">
    <source>
        <dbReference type="Proteomes" id="UP001055437"/>
    </source>
</evidence>
<name>A0A9N7PKT8_CLOSE</name>
<keyword evidence="7" id="KW-1185">Reference proteome</keyword>
<keyword evidence="3" id="KW-0677">Repeat</keyword>
<dbReference type="InterPro" id="IPR011004">
    <property type="entry name" value="Trimer_LpxA-like_sf"/>
</dbReference>
<dbReference type="GeneID" id="303560048"/>
<dbReference type="GO" id="GO:0005737">
    <property type="term" value="C:cytoplasm"/>
    <property type="evidence" value="ECO:0007669"/>
    <property type="project" value="InterPro"/>
</dbReference>
<dbReference type="InterPro" id="IPR018357">
    <property type="entry name" value="Hexapep_transf_CS"/>
</dbReference>
<evidence type="ECO:0000256" key="1">
    <source>
        <dbReference type="ARBA" id="ARBA00018522"/>
    </source>
</evidence>
<dbReference type="GO" id="GO:0006535">
    <property type="term" value="P:cysteine biosynthetic process from serine"/>
    <property type="evidence" value="ECO:0007669"/>
    <property type="project" value="InterPro"/>
</dbReference>
<proteinExistence type="predicted"/>
<dbReference type="PIRSF" id="PIRSF000441">
    <property type="entry name" value="CysE"/>
    <property type="match status" value="1"/>
</dbReference>
<accession>A0A9N7PKT8</accession>
<reference evidence="5" key="2">
    <citation type="submission" date="2022-06" db="EMBL/GenBank/DDBJ databases">
        <authorList>
            <person name="Holder M.E."/>
            <person name="Ajami N.J."/>
            <person name="Petrosino J.F."/>
        </authorList>
    </citation>
    <scope>NUCLEOTIDE SEQUENCE</scope>
    <source>
        <strain evidence="5">RMA 8861</strain>
    </source>
</reference>
<protein>
    <recommendedName>
        <fullName evidence="1">Serine acetyltransferase</fullName>
    </recommendedName>
</protein>
<dbReference type="InterPro" id="IPR005881">
    <property type="entry name" value="Ser_O-AcTrfase"/>
</dbReference>
<evidence type="ECO:0000256" key="3">
    <source>
        <dbReference type="ARBA" id="ARBA00022737"/>
    </source>
</evidence>
<dbReference type="PROSITE" id="PS00101">
    <property type="entry name" value="HEXAPEP_TRANSFERASES"/>
    <property type="match status" value="1"/>
</dbReference>
<dbReference type="EMBL" id="CP099799">
    <property type="protein sequence ID" value="USS00447.1"/>
    <property type="molecule type" value="Genomic_DNA"/>
</dbReference>
<dbReference type="SUPFAM" id="SSF51161">
    <property type="entry name" value="Trimeric LpxA-like enzymes"/>
    <property type="match status" value="1"/>
</dbReference>
<keyword evidence="2" id="KW-0808">Transferase</keyword>
<dbReference type="RefSeq" id="WP_120140601.1">
    <property type="nucleotide sequence ID" value="NZ_CP023671.1"/>
</dbReference>
<dbReference type="AlphaFoldDB" id="A0A9N7PKT8"/>
<evidence type="ECO:0000313" key="5">
    <source>
        <dbReference type="EMBL" id="USS00447.1"/>
    </source>
</evidence>
<dbReference type="PANTHER" id="PTHR42811">
    <property type="entry name" value="SERINE ACETYLTRANSFERASE"/>
    <property type="match status" value="1"/>
</dbReference>
<dbReference type="EMBL" id="CP023671">
    <property type="protein sequence ID" value="AYE33886.1"/>
    <property type="molecule type" value="Genomic_DNA"/>
</dbReference>